<name>A0ABQ9XUF1_9EUKA</name>
<evidence type="ECO:0000313" key="1">
    <source>
        <dbReference type="EMBL" id="KAK2955121.1"/>
    </source>
</evidence>
<proteinExistence type="predicted"/>
<dbReference type="EMBL" id="JARBJD010000070">
    <property type="protein sequence ID" value="KAK2955121.1"/>
    <property type="molecule type" value="Genomic_DNA"/>
</dbReference>
<organism evidence="1 2">
    <name type="scientific">Blattamonas nauphoetae</name>
    <dbReference type="NCBI Taxonomy" id="2049346"/>
    <lineage>
        <taxon>Eukaryota</taxon>
        <taxon>Metamonada</taxon>
        <taxon>Preaxostyla</taxon>
        <taxon>Oxymonadida</taxon>
        <taxon>Blattamonas</taxon>
    </lineage>
</organism>
<keyword evidence="2" id="KW-1185">Reference proteome</keyword>
<evidence type="ECO:0000313" key="2">
    <source>
        <dbReference type="Proteomes" id="UP001281761"/>
    </source>
</evidence>
<reference evidence="1 2" key="1">
    <citation type="journal article" date="2022" name="bioRxiv">
        <title>Genomics of Preaxostyla Flagellates Illuminates Evolutionary Transitions and the Path Towards Mitochondrial Loss.</title>
        <authorList>
            <person name="Novak L.V.F."/>
            <person name="Treitli S.C."/>
            <person name="Pyrih J."/>
            <person name="Halakuc P."/>
            <person name="Pipaliya S.V."/>
            <person name="Vacek V."/>
            <person name="Brzon O."/>
            <person name="Soukal P."/>
            <person name="Eme L."/>
            <person name="Dacks J.B."/>
            <person name="Karnkowska A."/>
            <person name="Elias M."/>
            <person name="Hampl V."/>
        </authorList>
    </citation>
    <scope>NUCLEOTIDE SEQUENCE [LARGE SCALE GENOMIC DNA]</scope>
    <source>
        <strain evidence="1">NAU3</strain>
        <tissue evidence="1">Gut</tissue>
    </source>
</reference>
<gene>
    <name evidence="1" type="ORF">BLNAU_9850</name>
</gene>
<sequence>MFQECGLCGTNYYVAGGVYLMSYNPNCHSSGGMDIATHGTVLLSDCLFSDCFVSGYDSGTPGLDLSLWGKTPTHIARLSFTDSQTLTVQDCSFVECSSNFAGAAFYVFGFGSCGTGAILLRQPFEDSPSISLTRVVFINNSVGHARDMNSYVFVPDDTPAFVDVSLTIRNSETKPTLSFVDCFTTCAIASMGMGVNKWISYDETLNLGVDDDAFDNVGPRLTERVELSVDGLSGRMELGMKGKIPIASQKYEVRIRNEVDKTEMKEVIEFLDGRTTLKSPSPTFNLDFSTSYTITSIVGIVPSSPSSSSSLSNVLSFPLVAWTFNLDSNPSFFSFTTPTPPTLVGATARLVSSDQPLAFIILVFDRVVSGSYCLVIEEEGKDVNISVNFDESAVTGGSSDIVVVGEDRLLTHDTTYTIKEITPTVGTESPFVRMNGTISFHIPKSSYVAPTGDNKKAMSAEMKKLLSRLIPLVVIVP</sequence>
<dbReference type="Proteomes" id="UP001281761">
    <property type="component" value="Unassembled WGS sequence"/>
</dbReference>
<accession>A0ABQ9XUF1</accession>
<protein>
    <submittedName>
        <fullName evidence="1">Uncharacterized protein</fullName>
    </submittedName>
</protein>
<comment type="caution">
    <text evidence="1">The sequence shown here is derived from an EMBL/GenBank/DDBJ whole genome shotgun (WGS) entry which is preliminary data.</text>
</comment>